<reference evidence="2 3" key="1">
    <citation type="submission" date="2013-07" db="EMBL/GenBank/DDBJ databases">
        <title>Comparative Genomic and Metabolomic Analysis of Twelve Strains of Pseudoalteromonas luteoviolacea.</title>
        <authorList>
            <person name="Vynne N.G."/>
            <person name="Mansson M."/>
            <person name="Gram L."/>
        </authorList>
    </citation>
    <scope>NUCLEOTIDE SEQUENCE [LARGE SCALE GENOMIC DNA]</scope>
    <source>
        <strain evidence="2 3">S4060-1</strain>
    </source>
</reference>
<dbReference type="PATRIC" id="fig|1365257.3.peg.101"/>
<accession>A0A167PDR1</accession>
<comment type="caution">
    <text evidence="2">The sequence shown here is derived from an EMBL/GenBank/DDBJ whole genome shotgun (WGS) entry which is preliminary data.</text>
</comment>
<keyword evidence="1" id="KW-0732">Signal</keyword>
<organism evidence="2 3">
    <name type="scientific">Pseudoalteromonas luteoviolacea S4060-1</name>
    <dbReference type="NCBI Taxonomy" id="1365257"/>
    <lineage>
        <taxon>Bacteria</taxon>
        <taxon>Pseudomonadati</taxon>
        <taxon>Pseudomonadota</taxon>
        <taxon>Gammaproteobacteria</taxon>
        <taxon>Alteromonadales</taxon>
        <taxon>Pseudoalteromonadaceae</taxon>
        <taxon>Pseudoalteromonas</taxon>
    </lineage>
</organism>
<evidence type="ECO:0000313" key="3">
    <source>
        <dbReference type="Proteomes" id="UP000076661"/>
    </source>
</evidence>
<dbReference type="RefSeq" id="WP_063379550.1">
    <property type="nucleotide sequence ID" value="NZ_AUXX01000001.1"/>
</dbReference>
<evidence type="ECO:0000313" key="2">
    <source>
        <dbReference type="EMBL" id="KZN70415.1"/>
    </source>
</evidence>
<sequence>MIKTTIVALATLIATAAPSHAEANDIINVYCFKNGKLLWEDVFYDYRAAQRASDICRRIGGTPDML</sequence>
<name>A0A167PDR1_9GAMM</name>
<dbReference type="Proteomes" id="UP000076661">
    <property type="component" value="Unassembled WGS sequence"/>
</dbReference>
<evidence type="ECO:0000256" key="1">
    <source>
        <dbReference type="SAM" id="SignalP"/>
    </source>
</evidence>
<feature type="signal peptide" evidence="1">
    <location>
        <begin position="1"/>
        <end position="21"/>
    </location>
</feature>
<feature type="chain" id="PRO_5007891134" evidence="1">
    <location>
        <begin position="22"/>
        <end position="66"/>
    </location>
</feature>
<proteinExistence type="predicted"/>
<dbReference type="AlphaFoldDB" id="A0A167PDR1"/>
<gene>
    <name evidence="2" type="ORF">N478_00495</name>
</gene>
<dbReference type="EMBL" id="AUXX01000001">
    <property type="protein sequence ID" value="KZN70415.1"/>
    <property type="molecule type" value="Genomic_DNA"/>
</dbReference>
<protein>
    <submittedName>
        <fullName evidence="2">Uncharacterized protein</fullName>
    </submittedName>
</protein>